<dbReference type="AlphaFoldDB" id="A0A059KSN7"/>
<keyword evidence="2" id="KW-1185">Reference proteome</keyword>
<evidence type="ECO:0000313" key="2">
    <source>
        <dbReference type="Proteomes" id="UP000026714"/>
    </source>
</evidence>
<evidence type="ECO:0000313" key="1">
    <source>
        <dbReference type="EMBL" id="KDB54113.1"/>
    </source>
</evidence>
<name>A0A059KSN7_9BURK</name>
<accession>A0A059KSN7</accession>
<reference evidence="1 2" key="1">
    <citation type="journal article" date="2014" name="FEMS Microbiol. Ecol.">
        <title>Sphaerotilus natans encrusted with nanoball-shaped Fe(III) oxide minerals formed by nitrate-reducing mixotrophic Fe(II) oxidation.</title>
        <authorList>
            <person name="Park S."/>
            <person name="Kim D.H."/>
            <person name="Lee J.H."/>
            <person name="Hur H.G."/>
        </authorList>
    </citation>
    <scope>NUCLEOTIDE SEQUENCE [LARGE SCALE GENOMIC DNA]</scope>
    <source>
        <strain evidence="1 2">DSM 6575</strain>
    </source>
</reference>
<organism evidence="1 2">
    <name type="scientific">Sphaerotilus natans subsp. natans DSM 6575</name>
    <dbReference type="NCBI Taxonomy" id="1286631"/>
    <lineage>
        <taxon>Bacteria</taxon>
        <taxon>Pseudomonadati</taxon>
        <taxon>Pseudomonadota</taxon>
        <taxon>Betaproteobacteria</taxon>
        <taxon>Burkholderiales</taxon>
        <taxon>Sphaerotilaceae</taxon>
        <taxon>Sphaerotilus</taxon>
    </lineage>
</organism>
<gene>
    <name evidence="1" type="ORF">X805_03360</name>
</gene>
<proteinExistence type="predicted"/>
<sequence length="40" mass="4230">MGGGFFLIDGFGHGAPLASILRHHPFCDPVSLFGKGNIFV</sequence>
<protein>
    <submittedName>
        <fullName evidence="1">Uncharacterized protein</fullName>
    </submittedName>
</protein>
<dbReference type="Proteomes" id="UP000026714">
    <property type="component" value="Unassembled WGS sequence"/>
</dbReference>
<dbReference type="EMBL" id="AZRA01000007">
    <property type="protein sequence ID" value="KDB54113.1"/>
    <property type="molecule type" value="Genomic_DNA"/>
</dbReference>
<comment type="caution">
    <text evidence="1">The sequence shown here is derived from an EMBL/GenBank/DDBJ whole genome shotgun (WGS) entry which is preliminary data.</text>
</comment>